<evidence type="ECO:0000313" key="1">
    <source>
        <dbReference type="EMBL" id="RIH63281.1"/>
    </source>
</evidence>
<dbReference type="AlphaFoldDB" id="A0A399CY08"/>
<sequence length="339" mass="38486">MNPRFLPALILLFLSACTVYKEYPIEVYTPGEAPVPSDTRKVAVIYRNFKYPGDTLLHFYRDDSQLMKSQSDPVELDSLLVATCLNKLAASLKNNQSFSEVRILPYHTFKRHTGEELIDLPADLAKQIANASGTDLILSLETFSSFFSGYPVSFGVPKASEVVTVAVWSIYDPQRSLTLERKTMIDTIYWNGYDNKGNYLENYAPPPRLNALHIAAALSGENYAKRFYATWQTVDRMYSVPPLPDFSGAAYYFEEGELGKAIILWKKYSDEKSGKLAINARYNLALAYELKDDLLTAQKWLAASLDLAQKHRSSKDIRMIKAYQKVLEKRIKVLETVEQ</sequence>
<dbReference type="Pfam" id="PF19867">
    <property type="entry name" value="DUF6340"/>
    <property type="match status" value="1"/>
</dbReference>
<proteinExistence type="predicted"/>
<protein>
    <submittedName>
        <fullName evidence="1">Uncharacterized protein</fullName>
    </submittedName>
</protein>
<dbReference type="OrthoDB" id="1115705at2"/>
<accession>A0A399CY08</accession>
<name>A0A399CY08_9BACT</name>
<dbReference type="PROSITE" id="PS51257">
    <property type="entry name" value="PROKAR_LIPOPROTEIN"/>
    <property type="match status" value="1"/>
</dbReference>
<organism evidence="1 2">
    <name type="scientific">Mariniphaga sediminis</name>
    <dbReference type="NCBI Taxonomy" id="1628158"/>
    <lineage>
        <taxon>Bacteria</taxon>
        <taxon>Pseudomonadati</taxon>
        <taxon>Bacteroidota</taxon>
        <taxon>Bacteroidia</taxon>
        <taxon>Marinilabiliales</taxon>
        <taxon>Prolixibacteraceae</taxon>
        <taxon>Mariniphaga</taxon>
    </lineage>
</organism>
<comment type="caution">
    <text evidence="1">The sequence shown here is derived from an EMBL/GenBank/DDBJ whole genome shotgun (WGS) entry which is preliminary data.</text>
</comment>
<gene>
    <name evidence="1" type="ORF">D1164_20735</name>
</gene>
<reference evidence="1 2" key="1">
    <citation type="journal article" date="2015" name="Int. J. Syst. Evol. Microbiol.">
        <title>Mariniphaga sediminis sp. nov., isolated from coastal sediment.</title>
        <authorList>
            <person name="Wang F.Q."/>
            <person name="Shen Q.Y."/>
            <person name="Chen G.J."/>
            <person name="Du Z.J."/>
        </authorList>
    </citation>
    <scope>NUCLEOTIDE SEQUENCE [LARGE SCALE GENOMIC DNA]</scope>
    <source>
        <strain evidence="1 2">SY21</strain>
    </source>
</reference>
<dbReference type="RefSeq" id="WP_119351822.1">
    <property type="nucleotide sequence ID" value="NZ_QWET01000023.1"/>
</dbReference>
<dbReference type="EMBL" id="QWET01000023">
    <property type="protein sequence ID" value="RIH63281.1"/>
    <property type="molecule type" value="Genomic_DNA"/>
</dbReference>
<evidence type="ECO:0000313" key="2">
    <source>
        <dbReference type="Proteomes" id="UP000266441"/>
    </source>
</evidence>
<keyword evidence="2" id="KW-1185">Reference proteome</keyword>
<dbReference type="InterPro" id="IPR045921">
    <property type="entry name" value="DUF6340"/>
</dbReference>
<dbReference type="Proteomes" id="UP000266441">
    <property type="component" value="Unassembled WGS sequence"/>
</dbReference>